<dbReference type="EMBL" id="UYRV01116127">
    <property type="protein sequence ID" value="VDN29892.1"/>
    <property type="molecule type" value="Genomic_DNA"/>
</dbReference>
<keyword evidence="3" id="KW-1185">Reference proteome</keyword>
<dbReference type="Proteomes" id="UP000271889">
    <property type="component" value="Unassembled WGS sequence"/>
</dbReference>
<dbReference type="InterPro" id="IPR032847">
    <property type="entry name" value="PRPF17"/>
</dbReference>
<protein>
    <submittedName>
        <fullName evidence="2">Uncharacterized protein</fullName>
    </submittedName>
</protein>
<dbReference type="PANTHER" id="PTHR43979">
    <property type="entry name" value="PRE-MRNA-PROCESSING FACTOR 17"/>
    <property type="match status" value="1"/>
</dbReference>
<dbReference type="GO" id="GO:0000398">
    <property type="term" value="P:mRNA splicing, via spliceosome"/>
    <property type="evidence" value="ECO:0007669"/>
    <property type="project" value="InterPro"/>
</dbReference>
<reference evidence="2 3" key="1">
    <citation type="submission" date="2018-11" db="EMBL/GenBank/DDBJ databases">
        <authorList>
            <consortium name="Pathogen Informatics"/>
        </authorList>
    </citation>
    <scope>NUCLEOTIDE SEQUENCE [LARGE SCALE GENOMIC DNA]</scope>
</reference>
<evidence type="ECO:0000313" key="3">
    <source>
        <dbReference type="Proteomes" id="UP000271889"/>
    </source>
</evidence>
<dbReference type="OrthoDB" id="10257301at2759"/>
<dbReference type="PANTHER" id="PTHR43979:SF1">
    <property type="entry name" value="PRE-MRNA-PROCESSING FACTOR 17"/>
    <property type="match status" value="1"/>
</dbReference>
<feature type="compositionally biased region" description="Basic residues" evidence="1">
    <location>
        <begin position="7"/>
        <end position="19"/>
    </location>
</feature>
<gene>
    <name evidence="2" type="ORF">CGOC_LOCUS11393</name>
</gene>
<dbReference type="AlphaFoldDB" id="A0A3P7QDC1"/>
<dbReference type="GO" id="GO:0071013">
    <property type="term" value="C:catalytic step 2 spliceosome"/>
    <property type="evidence" value="ECO:0007669"/>
    <property type="project" value="InterPro"/>
</dbReference>
<evidence type="ECO:0000313" key="2">
    <source>
        <dbReference type="EMBL" id="VDN29892.1"/>
    </source>
</evidence>
<organism evidence="2 3">
    <name type="scientific">Cylicostephanus goldi</name>
    <name type="common">Nematode worm</name>
    <dbReference type="NCBI Taxonomy" id="71465"/>
    <lineage>
        <taxon>Eukaryota</taxon>
        <taxon>Metazoa</taxon>
        <taxon>Ecdysozoa</taxon>
        <taxon>Nematoda</taxon>
        <taxon>Chromadorea</taxon>
        <taxon>Rhabditida</taxon>
        <taxon>Rhabditina</taxon>
        <taxon>Rhabditomorpha</taxon>
        <taxon>Strongyloidea</taxon>
        <taxon>Strongylidae</taxon>
        <taxon>Cylicostephanus</taxon>
    </lineage>
</organism>
<name>A0A3P7QDC1_CYLGO</name>
<accession>A0A3P7QDC1</accession>
<evidence type="ECO:0000256" key="1">
    <source>
        <dbReference type="SAM" id="MobiDB-lite"/>
    </source>
</evidence>
<sequence length="87" mass="10149">MDEIVRKRQANSRRFKRKQQTQNDECAEESSVLHLKEAQDYQGRSFLVPPAFTGVNLRADYVPEKCFIPKKQVHVYRGHTKGVNCLQ</sequence>
<proteinExistence type="predicted"/>
<dbReference type="GO" id="GO:0003729">
    <property type="term" value="F:mRNA binding"/>
    <property type="evidence" value="ECO:0007669"/>
    <property type="project" value="TreeGrafter"/>
</dbReference>
<feature type="region of interest" description="Disordered" evidence="1">
    <location>
        <begin position="1"/>
        <end position="29"/>
    </location>
</feature>